<evidence type="ECO:0000313" key="2">
    <source>
        <dbReference type="Proteomes" id="UP000214618"/>
    </source>
</evidence>
<reference evidence="1 2" key="1">
    <citation type="submission" date="2016-10" db="EMBL/GenBank/DDBJ databases">
        <title>The whole genome sequencing and assembly of Bacillus simplex DSM 1321 strain.</title>
        <authorList>
            <person name="Park M.-K."/>
            <person name="Lee Y.-J."/>
            <person name="Yi H."/>
            <person name="Bahn Y.-S."/>
            <person name="Kim J.F."/>
            <person name="Lee D.-W."/>
        </authorList>
    </citation>
    <scope>NUCLEOTIDE SEQUENCE [LARGE SCALE GENOMIC DNA]</scope>
    <source>
        <strain evidence="1 2">DSM 1321</strain>
    </source>
</reference>
<dbReference type="AlphaFoldDB" id="A0A223EFL7"/>
<dbReference type="EMBL" id="CP017704">
    <property type="protein sequence ID" value="ASS93875.1"/>
    <property type="molecule type" value="Genomic_DNA"/>
</dbReference>
<sequence length="65" mass="7899">MKIGDKVIYKSREYKIIYIYRNDLKVELLSFDGKHEKFELAHISHLIKTNIAYVENPQKWSHYEN</sequence>
<accession>A0A223EFL7</accession>
<protein>
    <submittedName>
        <fullName evidence="1">Uncharacterized protein</fullName>
    </submittedName>
</protein>
<proteinExistence type="predicted"/>
<organism evidence="1 2">
    <name type="scientific">Peribacillus simplex NBRC 15720 = DSM 1321</name>
    <dbReference type="NCBI Taxonomy" id="1349754"/>
    <lineage>
        <taxon>Bacteria</taxon>
        <taxon>Bacillati</taxon>
        <taxon>Bacillota</taxon>
        <taxon>Bacilli</taxon>
        <taxon>Bacillales</taxon>
        <taxon>Bacillaceae</taxon>
        <taxon>Peribacillus</taxon>
    </lineage>
</organism>
<name>A0A223EFL7_9BACI</name>
<evidence type="ECO:0000313" key="1">
    <source>
        <dbReference type="EMBL" id="ASS93875.1"/>
    </source>
</evidence>
<gene>
    <name evidence="1" type="ORF">BS1321_07760</name>
</gene>
<dbReference type="Proteomes" id="UP000214618">
    <property type="component" value="Chromosome"/>
</dbReference>